<dbReference type="GeneID" id="81439326"/>
<gene>
    <name evidence="2" type="ORF">N7496_007218</name>
</gene>
<comment type="caution">
    <text evidence="2">The sequence shown here is derived from an EMBL/GenBank/DDBJ whole genome shotgun (WGS) entry which is preliminary data.</text>
</comment>
<evidence type="ECO:0000256" key="1">
    <source>
        <dbReference type="SAM" id="MobiDB-lite"/>
    </source>
</evidence>
<reference evidence="2" key="2">
    <citation type="journal article" date="2023" name="IMA Fungus">
        <title>Comparative genomic study of the Penicillium genus elucidates a diverse pangenome and 15 lateral gene transfer events.</title>
        <authorList>
            <person name="Petersen C."/>
            <person name="Sorensen T."/>
            <person name="Nielsen M.R."/>
            <person name="Sondergaard T.E."/>
            <person name="Sorensen J.L."/>
            <person name="Fitzpatrick D.A."/>
            <person name="Frisvad J.C."/>
            <person name="Nielsen K.L."/>
        </authorList>
    </citation>
    <scope>NUCLEOTIDE SEQUENCE</scope>
    <source>
        <strain evidence="2">IBT 29864</strain>
    </source>
</reference>
<dbReference type="Proteomes" id="UP001147782">
    <property type="component" value="Unassembled WGS sequence"/>
</dbReference>
<evidence type="ECO:0000313" key="2">
    <source>
        <dbReference type="EMBL" id="KAJ5371126.1"/>
    </source>
</evidence>
<organism evidence="2 3">
    <name type="scientific">Penicillium cataractarum</name>
    <dbReference type="NCBI Taxonomy" id="2100454"/>
    <lineage>
        <taxon>Eukaryota</taxon>
        <taxon>Fungi</taxon>
        <taxon>Dikarya</taxon>
        <taxon>Ascomycota</taxon>
        <taxon>Pezizomycotina</taxon>
        <taxon>Eurotiomycetes</taxon>
        <taxon>Eurotiomycetidae</taxon>
        <taxon>Eurotiales</taxon>
        <taxon>Aspergillaceae</taxon>
        <taxon>Penicillium</taxon>
    </lineage>
</organism>
<reference evidence="2" key="1">
    <citation type="submission" date="2022-11" db="EMBL/GenBank/DDBJ databases">
        <authorList>
            <person name="Petersen C."/>
        </authorList>
    </citation>
    <scope>NUCLEOTIDE SEQUENCE</scope>
    <source>
        <strain evidence="2">IBT 29864</strain>
    </source>
</reference>
<dbReference type="EMBL" id="JAPZBS010000005">
    <property type="protein sequence ID" value="KAJ5371126.1"/>
    <property type="molecule type" value="Genomic_DNA"/>
</dbReference>
<protein>
    <submittedName>
        <fullName evidence="2">Uncharacterized protein</fullName>
    </submittedName>
</protein>
<sequence length="103" mass="11124">MPSLPAVLRSGKKAEASGRTSSPLEPPNFRGRSDWCDDVIDKQDRGPIAFLAARACEPSANFGFLDDPIAWTLDDWRAKWAPPSIDSGALGEAPGTKKKSIQI</sequence>
<proteinExistence type="predicted"/>
<name>A0A9W9V9D7_9EURO</name>
<evidence type="ECO:0000313" key="3">
    <source>
        <dbReference type="Proteomes" id="UP001147782"/>
    </source>
</evidence>
<feature type="region of interest" description="Disordered" evidence="1">
    <location>
        <begin position="1"/>
        <end position="34"/>
    </location>
</feature>
<keyword evidence="3" id="KW-1185">Reference proteome</keyword>
<accession>A0A9W9V9D7</accession>
<feature type="region of interest" description="Disordered" evidence="1">
    <location>
        <begin position="84"/>
        <end position="103"/>
    </location>
</feature>
<dbReference type="RefSeq" id="XP_056555560.1">
    <property type="nucleotide sequence ID" value="XM_056700147.1"/>
</dbReference>
<dbReference type="AlphaFoldDB" id="A0A9W9V9D7"/>